<feature type="region of interest" description="Disordered" evidence="1">
    <location>
        <begin position="1"/>
        <end position="107"/>
    </location>
</feature>
<accession>A0A485KRI7</accession>
<dbReference type="Proteomes" id="UP000332933">
    <property type="component" value="Unassembled WGS sequence"/>
</dbReference>
<dbReference type="EMBL" id="VJMH01005223">
    <property type="protein sequence ID" value="KAF0698720.1"/>
    <property type="molecule type" value="Genomic_DNA"/>
</dbReference>
<evidence type="ECO:0000313" key="2">
    <source>
        <dbReference type="EMBL" id="KAF0698720.1"/>
    </source>
</evidence>
<feature type="compositionally biased region" description="Low complexity" evidence="1">
    <location>
        <begin position="49"/>
        <end position="67"/>
    </location>
</feature>
<proteinExistence type="predicted"/>
<protein>
    <submittedName>
        <fullName evidence="3">Aste57867_10674 protein</fullName>
    </submittedName>
</protein>
<sequence length="144" mass="13874">MIDGSATAFFRAPPQASVAPPQASVAPKESAAFAPPSASHSSYNYERGSGATTTSSSKPSPWSPAEAVLGNSGYTNNAPLLLPSGNGGQVANGLPMEASTGNNAFVGSGGFAPGVNTGLSTASYPGNGGLSSAGGGLDLTNGGL</sequence>
<organism evidence="3 4">
    <name type="scientific">Aphanomyces stellatus</name>
    <dbReference type="NCBI Taxonomy" id="120398"/>
    <lineage>
        <taxon>Eukaryota</taxon>
        <taxon>Sar</taxon>
        <taxon>Stramenopiles</taxon>
        <taxon>Oomycota</taxon>
        <taxon>Saprolegniomycetes</taxon>
        <taxon>Saprolegniales</taxon>
        <taxon>Verrucalvaceae</taxon>
        <taxon>Aphanomyces</taxon>
    </lineage>
</organism>
<evidence type="ECO:0000313" key="4">
    <source>
        <dbReference type="Proteomes" id="UP000332933"/>
    </source>
</evidence>
<keyword evidence="4" id="KW-1185">Reference proteome</keyword>
<reference evidence="2" key="2">
    <citation type="submission" date="2019-06" db="EMBL/GenBank/DDBJ databases">
        <title>Genomics analysis of Aphanomyces spp. identifies a new class of oomycete effector associated with host adaptation.</title>
        <authorList>
            <person name="Gaulin E."/>
        </authorList>
    </citation>
    <scope>NUCLEOTIDE SEQUENCE</scope>
    <source>
        <strain evidence="2">CBS 578.67</strain>
    </source>
</reference>
<feature type="compositionally biased region" description="Low complexity" evidence="1">
    <location>
        <begin position="12"/>
        <end position="42"/>
    </location>
</feature>
<gene>
    <name evidence="3" type="primary">Aste57867_10674</name>
    <name evidence="2" type="ORF">As57867_010634</name>
    <name evidence="3" type="ORF">ASTE57867_10674</name>
</gene>
<reference evidence="3 4" key="1">
    <citation type="submission" date="2019-03" db="EMBL/GenBank/DDBJ databases">
        <authorList>
            <person name="Gaulin E."/>
            <person name="Dumas B."/>
        </authorList>
    </citation>
    <scope>NUCLEOTIDE SEQUENCE [LARGE SCALE GENOMIC DNA]</scope>
    <source>
        <strain evidence="3">CBS 568.67</strain>
    </source>
</reference>
<dbReference type="EMBL" id="CAADRA010005244">
    <property type="protein sequence ID" value="VFT87546.1"/>
    <property type="molecule type" value="Genomic_DNA"/>
</dbReference>
<evidence type="ECO:0000313" key="3">
    <source>
        <dbReference type="EMBL" id="VFT87546.1"/>
    </source>
</evidence>
<name>A0A485KRI7_9STRA</name>
<evidence type="ECO:0000256" key="1">
    <source>
        <dbReference type="SAM" id="MobiDB-lite"/>
    </source>
</evidence>
<dbReference type="AlphaFoldDB" id="A0A485KRI7"/>